<proteinExistence type="predicted"/>
<protein>
    <submittedName>
        <fullName evidence="1">Uncharacterized protein</fullName>
    </submittedName>
</protein>
<dbReference type="EMBL" id="HE575324">
    <property type="protein sequence ID" value="CCC95246.1"/>
    <property type="molecule type" value="Genomic_DNA"/>
</dbReference>
<reference evidence="1" key="1">
    <citation type="journal article" date="2012" name="Proc. Natl. Acad. Sci. U.S.A.">
        <title>Antigenic diversity is generated by distinct evolutionary mechanisms in African trypanosome species.</title>
        <authorList>
            <person name="Jackson A.P."/>
            <person name="Berry A."/>
            <person name="Aslett M."/>
            <person name="Allison H.C."/>
            <person name="Burton P."/>
            <person name="Vavrova-Anderson J."/>
            <person name="Brown R."/>
            <person name="Browne H."/>
            <person name="Corton N."/>
            <person name="Hauser H."/>
            <person name="Gamble J."/>
            <person name="Gilderthorp R."/>
            <person name="Marcello L."/>
            <person name="McQuillan J."/>
            <person name="Otto T.D."/>
            <person name="Quail M.A."/>
            <person name="Sanders M.J."/>
            <person name="van Tonder A."/>
            <person name="Ginger M.L."/>
            <person name="Field M.C."/>
            <person name="Barry J.D."/>
            <person name="Hertz-Fowler C."/>
            <person name="Berriman M."/>
        </authorList>
    </citation>
    <scope>NUCLEOTIDE SEQUENCE</scope>
    <source>
        <strain evidence="1">IL3000</strain>
    </source>
</reference>
<accession>G0V0S5</accession>
<dbReference type="AlphaFoldDB" id="G0V0S5"/>
<name>G0V0S5_TRYCI</name>
<evidence type="ECO:0000313" key="1">
    <source>
        <dbReference type="EMBL" id="CCC95246.1"/>
    </source>
</evidence>
<sequence length="143" mass="15996">MSEPLHEVLLSLLAVQEGTRLREKIVNTAGLLTAVEDEKYPASAVEVVDLWSSEAERRTLAERKLASLWIAAKFWGMSLQRVSLSTIVTDLLYRRGTSLHEEEELCGAGWGDVMEMVSRLHEAEMVLLRRQKFVVPGVCLGVS</sequence>
<organism evidence="1">
    <name type="scientific">Trypanosoma congolense (strain IL3000)</name>
    <dbReference type="NCBI Taxonomy" id="1068625"/>
    <lineage>
        <taxon>Eukaryota</taxon>
        <taxon>Discoba</taxon>
        <taxon>Euglenozoa</taxon>
        <taxon>Kinetoplastea</taxon>
        <taxon>Metakinetoplastina</taxon>
        <taxon>Trypanosomatida</taxon>
        <taxon>Trypanosomatidae</taxon>
        <taxon>Trypanosoma</taxon>
        <taxon>Nannomonas</taxon>
    </lineage>
</organism>
<gene>
    <name evidence="1" type="ORF">TCIL3000_11_6720</name>
</gene>